<feature type="short sequence motif" description="GXSXG" evidence="2">
    <location>
        <begin position="93"/>
        <end position="97"/>
    </location>
</feature>
<comment type="domain">
    <text evidence="3">The nitrogen atoms of the two glycine residues in the GGXR motif define the oxyanion hole, and stabilize the oxyanion that forms during the nucleophilic attack by the catalytic serine during substrate cleavage.</text>
</comment>
<feature type="active site" description="Proton acceptor" evidence="2">
    <location>
        <position position="214"/>
    </location>
</feature>
<evidence type="ECO:0000256" key="3">
    <source>
        <dbReference type="RuleBase" id="RU361262"/>
    </source>
</evidence>
<evidence type="ECO:0000313" key="6">
    <source>
        <dbReference type="Proteomes" id="UP000815325"/>
    </source>
</evidence>
<accession>A0ABQ7FYS4</accession>
<evidence type="ECO:0000256" key="1">
    <source>
        <dbReference type="ARBA" id="ARBA00023098"/>
    </source>
</evidence>
<dbReference type="SUPFAM" id="SSF52151">
    <property type="entry name" value="FabD/lysophospholipase-like"/>
    <property type="match status" value="1"/>
</dbReference>
<dbReference type="EMBL" id="MU070490">
    <property type="protein sequence ID" value="KAF5827496.1"/>
    <property type="molecule type" value="Genomic_DNA"/>
</dbReference>
<comment type="function">
    <text evidence="3">Lipolytic acyl hydrolase (LAH).</text>
</comment>
<keyword evidence="1 2" id="KW-0443">Lipid metabolism</keyword>
<dbReference type="InterPro" id="IPR016035">
    <property type="entry name" value="Acyl_Trfase/lysoPLipase"/>
</dbReference>
<dbReference type="EC" id="3.1.1.-" evidence="3"/>
<dbReference type="PANTHER" id="PTHR12406">
    <property type="entry name" value="CALCIUM-INDEPENDENT PHOSPHOLIPASE A2 IPLA2 -RELATED"/>
    <property type="match status" value="1"/>
</dbReference>
<evidence type="ECO:0000259" key="4">
    <source>
        <dbReference type="PROSITE" id="PS51635"/>
    </source>
</evidence>
<keyword evidence="5" id="KW-0808">Transferase</keyword>
<evidence type="ECO:0000313" key="5">
    <source>
        <dbReference type="EMBL" id="KAF5827496.1"/>
    </source>
</evidence>
<dbReference type="Proteomes" id="UP000815325">
    <property type="component" value="Unassembled WGS sequence"/>
</dbReference>
<reference evidence="5" key="1">
    <citation type="submission" date="2017-08" db="EMBL/GenBank/DDBJ databases">
        <authorList>
            <person name="Polle J.E."/>
            <person name="Barry K."/>
            <person name="Cushman J."/>
            <person name="Schmutz J."/>
            <person name="Tran D."/>
            <person name="Hathwaick L.T."/>
            <person name="Yim W.C."/>
            <person name="Jenkins J."/>
            <person name="Mckie-Krisberg Z.M."/>
            <person name="Prochnik S."/>
            <person name="Lindquist E."/>
            <person name="Dockter R.B."/>
            <person name="Adam C."/>
            <person name="Molina H."/>
            <person name="Bunkerborg J."/>
            <person name="Jin E."/>
            <person name="Buchheim M."/>
            <person name="Magnuson J."/>
        </authorList>
    </citation>
    <scope>NUCLEOTIDE SEQUENCE</scope>
    <source>
        <strain evidence="5">CCAP 19/18</strain>
    </source>
</reference>
<feature type="domain" description="PNPLA" evidence="4">
    <location>
        <begin position="60"/>
        <end position="227"/>
    </location>
</feature>
<comment type="caution">
    <text evidence="2">Lacks conserved residue(s) required for the propagation of feature annotation.</text>
</comment>
<dbReference type="CDD" id="cd07224">
    <property type="entry name" value="Pat_like"/>
    <property type="match status" value="1"/>
</dbReference>
<comment type="caution">
    <text evidence="5">The sequence shown here is derived from an EMBL/GenBank/DDBJ whole genome shotgun (WGS) entry which is preliminary data.</text>
</comment>
<dbReference type="PANTHER" id="PTHR12406:SF7">
    <property type="entry name" value="PATATIN-LIKE PHOSPHOLIPASE DOMAIN-CONTAINING PROTEIN 4"/>
    <property type="match status" value="1"/>
</dbReference>
<sequence>MLGAARRLNLCHASSKQSKTLCRKSWMNPLLLLRGRSAIHSSNNVEQLLEVSGPSSPLGFGFSAGGLLFPYYQGIVEGLQEEGFLSHDTPVAGASAGSLIAACAKSGLTQEELLDALLRLARDCRRLGTRKNLGPLLKDILLDVLPDDIHERCTSGNVHIAVTEVQSRFKFRPVVLNSFLSKEDLVEALLTSCHIPWYFNGKPTTVFREIPHFDGGFTNFLPTLPGVEESIGVCCFPAGQLGGLRSKIQIAPDTYEPWPYTFRQMLSWALEPADDEVLIWLMYKGKRDALTWSAYRKGILQAPSPEPSLVLPGSGSFDE</sequence>
<comment type="similarity">
    <text evidence="3">Belongs to the patatin family.</text>
</comment>
<proteinExistence type="inferred from homology"/>
<feature type="short sequence motif" description="DGA/G" evidence="2">
    <location>
        <begin position="214"/>
        <end position="216"/>
    </location>
</feature>
<keyword evidence="6" id="KW-1185">Reference proteome</keyword>
<feature type="active site" description="Nucleophile" evidence="2">
    <location>
        <position position="95"/>
    </location>
</feature>
<organism evidence="5 6">
    <name type="scientific">Dunaliella salina</name>
    <name type="common">Green alga</name>
    <name type="synonym">Protococcus salinus</name>
    <dbReference type="NCBI Taxonomy" id="3046"/>
    <lineage>
        <taxon>Eukaryota</taxon>
        <taxon>Viridiplantae</taxon>
        <taxon>Chlorophyta</taxon>
        <taxon>core chlorophytes</taxon>
        <taxon>Chlorophyceae</taxon>
        <taxon>CS clade</taxon>
        <taxon>Chlamydomonadales</taxon>
        <taxon>Dunaliellaceae</taxon>
        <taxon>Dunaliella</taxon>
    </lineage>
</organism>
<keyword evidence="2 3" id="KW-0378">Hydrolase</keyword>
<keyword evidence="2 3" id="KW-0442">Lipid degradation</keyword>
<dbReference type="GO" id="GO:0016787">
    <property type="term" value="F:hydrolase activity"/>
    <property type="evidence" value="ECO:0007669"/>
    <property type="project" value="UniProtKB-KW"/>
</dbReference>
<protein>
    <recommendedName>
        <fullName evidence="3">Patatin</fullName>
        <ecNumber evidence="3">3.1.1.-</ecNumber>
    </recommendedName>
</protein>
<dbReference type="Gene3D" id="3.40.1090.10">
    <property type="entry name" value="Cytosolic phospholipase A2 catalytic domain"/>
    <property type="match status" value="1"/>
</dbReference>
<gene>
    <name evidence="5" type="ORF">DUNSADRAFT_556</name>
</gene>
<dbReference type="GO" id="GO:0016740">
    <property type="term" value="F:transferase activity"/>
    <property type="evidence" value="ECO:0007669"/>
    <property type="project" value="UniProtKB-KW"/>
</dbReference>
<dbReference type="InterPro" id="IPR033562">
    <property type="entry name" value="PLPL"/>
</dbReference>
<evidence type="ECO:0000256" key="2">
    <source>
        <dbReference type="PROSITE-ProRule" id="PRU01161"/>
    </source>
</evidence>
<dbReference type="InterPro" id="IPR002641">
    <property type="entry name" value="PNPLA_dom"/>
</dbReference>
<dbReference type="PROSITE" id="PS51635">
    <property type="entry name" value="PNPLA"/>
    <property type="match status" value="1"/>
</dbReference>
<name>A0ABQ7FYS4_DUNSA</name>
<dbReference type="Pfam" id="PF01734">
    <property type="entry name" value="Patatin"/>
    <property type="match status" value="1"/>
</dbReference>